<evidence type="ECO:0000313" key="2">
    <source>
        <dbReference type="Proteomes" id="UP000199604"/>
    </source>
</evidence>
<dbReference type="OrthoDB" id="1372254at2"/>
<evidence type="ECO:0000313" key="1">
    <source>
        <dbReference type="EMBL" id="SFB28438.1"/>
    </source>
</evidence>
<sequence>MRIPILILFFLFQTVLFAQKPCEYSVNVTDSIGTLKETKSCLVYEKVFGNSAQLVFLSLISDNGTPVLNLQIIQKNTDFITPKCLDKNSKVYFQLSNGKIYTLVNASENECDNLIYNAQEKLNNRLLNAHFLFIKDNFDDLKKYPIIMMRIKLASETQDYILQKELRGEKITGIFEPENFFIDNISCIE</sequence>
<dbReference type="STRING" id="498292.SAMN05660845_2393"/>
<dbReference type="AlphaFoldDB" id="A0A1I0ZVX5"/>
<keyword evidence="2" id="KW-1185">Reference proteome</keyword>
<protein>
    <submittedName>
        <fullName evidence="1">Uncharacterized protein</fullName>
    </submittedName>
</protein>
<name>A0A1I0ZVX5_9FLAO</name>
<organism evidence="1 2">
    <name type="scientific">Flavobacterium swingsii</name>
    <dbReference type="NCBI Taxonomy" id="498292"/>
    <lineage>
        <taxon>Bacteria</taxon>
        <taxon>Pseudomonadati</taxon>
        <taxon>Bacteroidota</taxon>
        <taxon>Flavobacteriia</taxon>
        <taxon>Flavobacteriales</taxon>
        <taxon>Flavobacteriaceae</taxon>
        <taxon>Flavobacterium</taxon>
    </lineage>
</organism>
<accession>A0A1I0ZVX5</accession>
<gene>
    <name evidence="1" type="ORF">SAMN05660845_2393</name>
</gene>
<reference evidence="2" key="1">
    <citation type="submission" date="2016-10" db="EMBL/GenBank/DDBJ databases">
        <authorList>
            <person name="Varghese N."/>
            <person name="Submissions S."/>
        </authorList>
    </citation>
    <scope>NUCLEOTIDE SEQUENCE [LARGE SCALE GENOMIC DNA]</scope>
    <source>
        <strain evidence="2">DSM 21789</strain>
    </source>
</reference>
<proteinExistence type="predicted"/>
<dbReference type="EMBL" id="FOJT01000006">
    <property type="protein sequence ID" value="SFB28438.1"/>
    <property type="molecule type" value="Genomic_DNA"/>
</dbReference>
<dbReference type="RefSeq" id="WP_091477497.1">
    <property type="nucleotide sequence ID" value="NZ_FOJT01000006.1"/>
</dbReference>
<dbReference type="Proteomes" id="UP000199604">
    <property type="component" value="Unassembled WGS sequence"/>
</dbReference>